<dbReference type="InterPro" id="IPR010982">
    <property type="entry name" value="Lambda_DNA-bd_dom_sf"/>
</dbReference>
<dbReference type="InterPro" id="IPR001387">
    <property type="entry name" value="Cro/C1-type_HTH"/>
</dbReference>
<dbReference type="PROSITE" id="PS50943">
    <property type="entry name" value="HTH_CROC1"/>
    <property type="match status" value="2"/>
</dbReference>
<dbReference type="InterPro" id="IPR036286">
    <property type="entry name" value="LexA/Signal_pep-like_sf"/>
</dbReference>
<dbReference type="AlphaFoldDB" id="A0A948TG29"/>
<evidence type="ECO:0000256" key="2">
    <source>
        <dbReference type="SAM" id="MobiDB-lite"/>
    </source>
</evidence>
<dbReference type="Proteomes" id="UP000733611">
    <property type="component" value="Unassembled WGS sequence"/>
</dbReference>
<reference evidence="4" key="1">
    <citation type="journal article" date="2021" name="PeerJ">
        <title>Extensive microbial diversity within the chicken gut microbiome revealed by metagenomics and culture.</title>
        <authorList>
            <person name="Gilroy R."/>
            <person name="Ravi A."/>
            <person name="Getino M."/>
            <person name="Pursley I."/>
            <person name="Horton D.L."/>
            <person name="Alikhan N.F."/>
            <person name="Baker D."/>
            <person name="Gharbi K."/>
            <person name="Hall N."/>
            <person name="Watson M."/>
            <person name="Adriaenssens E.M."/>
            <person name="Foster-Nyarko E."/>
            <person name="Jarju S."/>
            <person name="Secka A."/>
            <person name="Antonio M."/>
            <person name="Oren A."/>
            <person name="Chaudhuri R.R."/>
            <person name="La Ragione R."/>
            <person name="Hildebrand F."/>
            <person name="Pallen M.J."/>
        </authorList>
    </citation>
    <scope>NUCLEOTIDE SEQUENCE</scope>
    <source>
        <strain evidence="4">378</strain>
    </source>
</reference>
<organism evidence="4 5">
    <name type="scientific">Candidatus Anaerobiospirillum pullicola</name>
    <dbReference type="NCBI Taxonomy" id="2838451"/>
    <lineage>
        <taxon>Bacteria</taxon>
        <taxon>Pseudomonadati</taxon>
        <taxon>Pseudomonadota</taxon>
        <taxon>Gammaproteobacteria</taxon>
        <taxon>Aeromonadales</taxon>
        <taxon>Succinivibrionaceae</taxon>
        <taxon>Anaerobiospirillum</taxon>
    </lineage>
</organism>
<dbReference type="GO" id="GO:0003677">
    <property type="term" value="F:DNA binding"/>
    <property type="evidence" value="ECO:0007669"/>
    <property type="project" value="UniProtKB-KW"/>
</dbReference>
<dbReference type="Pfam" id="PF01381">
    <property type="entry name" value="HTH_3"/>
    <property type="match status" value="1"/>
</dbReference>
<feature type="domain" description="HTH cro/C1-type" evidence="3">
    <location>
        <begin position="69"/>
        <end position="125"/>
    </location>
</feature>
<dbReference type="Gene3D" id="2.10.109.10">
    <property type="entry name" value="Umud Fragment, subunit A"/>
    <property type="match status" value="1"/>
</dbReference>
<evidence type="ECO:0000256" key="1">
    <source>
        <dbReference type="ARBA" id="ARBA00023125"/>
    </source>
</evidence>
<dbReference type="SMART" id="SM00530">
    <property type="entry name" value="HTH_XRE"/>
    <property type="match status" value="3"/>
</dbReference>
<evidence type="ECO:0000313" key="5">
    <source>
        <dbReference type="Proteomes" id="UP000733611"/>
    </source>
</evidence>
<dbReference type="Gene3D" id="1.10.260.40">
    <property type="entry name" value="lambda repressor-like DNA-binding domains"/>
    <property type="match status" value="3"/>
</dbReference>
<protein>
    <submittedName>
        <fullName evidence="4">Helix-turn-helix domain-containing protein</fullName>
    </submittedName>
</protein>
<dbReference type="PANTHER" id="PTHR46558">
    <property type="entry name" value="TRACRIPTIONAL REGULATORY PROTEIN-RELATED-RELATED"/>
    <property type="match status" value="1"/>
</dbReference>
<name>A0A948TG29_9GAMM</name>
<sequence>MSSSAKSGSSTVSPAVAPADQQIVMEKPAAPVIDVSKLDPNVSQVKSTRGQLVKFHREPQSKQDVKENLAFYRVCAGLSQRNLADKSGFPQPFIANWEAPDRFEVFTWEQAKKLSSILNAPIEHLDPRNKPFSLRDDPGEYRCRNMVIKLVLPPQSLLDLKNNLFFYRMRMGLTQEQLAGLVQVEKTAVARWENKKILMWPKSDKLMLVANALNADIANLDPLTYLEGRDVADSLPQDEDERLRAVEAPRRLNQAKDNLRFYRLCLSLSKDKVAAKLGVPAMSVAAWETSKNHQWMDAATRRALAHVLKCPERAFSPSSEKDRIEVYMPSNSPTSAASAMPAKAAPSLQWALDAINGPVANLKTANKEEPNATGLCRLAPLEPAPDALGGMVDFAQICKLSPDVTYAVLTITDDSLKASTGIAKGDVVVIDTAQNDPHAVAGELMAVALPNEKAMVKFVFADHDDLMFANSHTPYKVYPMPKNSLVLGRVVTSIKAHA</sequence>
<accession>A0A948TG29</accession>
<proteinExistence type="predicted"/>
<dbReference type="SUPFAM" id="SSF51306">
    <property type="entry name" value="LexA/Signal peptidase"/>
    <property type="match status" value="1"/>
</dbReference>
<dbReference type="CDD" id="cd00093">
    <property type="entry name" value="HTH_XRE"/>
    <property type="match status" value="3"/>
</dbReference>
<feature type="domain" description="HTH cro/C1-type" evidence="3">
    <location>
        <begin position="167"/>
        <end position="220"/>
    </location>
</feature>
<feature type="compositionally biased region" description="Low complexity" evidence="2">
    <location>
        <begin position="1"/>
        <end position="13"/>
    </location>
</feature>
<dbReference type="Pfam" id="PF00717">
    <property type="entry name" value="Peptidase_S24"/>
    <property type="match status" value="1"/>
</dbReference>
<dbReference type="EMBL" id="JAHLFE010000116">
    <property type="protein sequence ID" value="MBU3844386.1"/>
    <property type="molecule type" value="Genomic_DNA"/>
</dbReference>
<comment type="caution">
    <text evidence="4">The sequence shown here is derived from an EMBL/GenBank/DDBJ whole genome shotgun (WGS) entry which is preliminary data.</text>
</comment>
<gene>
    <name evidence="4" type="ORF">H9847_05895</name>
</gene>
<dbReference type="CDD" id="cd06462">
    <property type="entry name" value="Peptidase_S24_S26"/>
    <property type="match status" value="1"/>
</dbReference>
<dbReference type="PANTHER" id="PTHR46558:SF11">
    <property type="entry name" value="HTH-TYPE TRANSCRIPTIONAL REGULATOR XRE"/>
    <property type="match status" value="1"/>
</dbReference>
<evidence type="ECO:0000313" key="4">
    <source>
        <dbReference type="EMBL" id="MBU3844386.1"/>
    </source>
</evidence>
<evidence type="ECO:0000259" key="3">
    <source>
        <dbReference type="PROSITE" id="PS50943"/>
    </source>
</evidence>
<dbReference type="SUPFAM" id="SSF47413">
    <property type="entry name" value="lambda repressor-like DNA-binding domains"/>
    <property type="match status" value="3"/>
</dbReference>
<feature type="region of interest" description="Disordered" evidence="2">
    <location>
        <begin position="1"/>
        <end position="21"/>
    </location>
</feature>
<reference evidence="4" key="2">
    <citation type="submission" date="2021-04" db="EMBL/GenBank/DDBJ databases">
        <authorList>
            <person name="Gilroy R."/>
        </authorList>
    </citation>
    <scope>NUCLEOTIDE SEQUENCE</scope>
    <source>
        <strain evidence="4">378</strain>
    </source>
</reference>
<keyword evidence="1" id="KW-0238">DNA-binding</keyword>
<dbReference type="InterPro" id="IPR015927">
    <property type="entry name" value="Peptidase_S24_S26A/B/C"/>
</dbReference>